<dbReference type="RefSeq" id="XP_001194806.2">
    <property type="nucleotide sequence ID" value="XM_001194806.4"/>
</dbReference>
<feature type="transmembrane region" description="Helical" evidence="2">
    <location>
        <begin position="149"/>
        <end position="171"/>
    </location>
</feature>
<name>A0A7M7G174_STRPU</name>
<feature type="transmembrane region" description="Helical" evidence="2">
    <location>
        <begin position="58"/>
        <end position="76"/>
    </location>
</feature>
<dbReference type="EnsemblMetazoa" id="XM_001194806">
    <property type="protein sequence ID" value="XP_001194806"/>
    <property type="gene ID" value="LOC756386"/>
</dbReference>
<feature type="transmembrane region" description="Helical" evidence="2">
    <location>
        <begin position="119"/>
        <end position="137"/>
    </location>
</feature>
<proteinExistence type="predicted"/>
<keyword evidence="2" id="KW-0472">Membrane</keyword>
<feature type="transmembrane region" description="Helical" evidence="2">
    <location>
        <begin position="88"/>
        <end position="107"/>
    </location>
</feature>
<feature type="transmembrane region" description="Helical" evidence="2">
    <location>
        <begin position="183"/>
        <end position="205"/>
    </location>
</feature>
<keyword evidence="2" id="KW-0812">Transmembrane</keyword>
<feature type="transmembrane region" description="Helical" evidence="2">
    <location>
        <begin position="226"/>
        <end position="246"/>
    </location>
</feature>
<reference evidence="4" key="1">
    <citation type="submission" date="2015-02" db="EMBL/GenBank/DDBJ databases">
        <title>Genome sequencing for Strongylocentrotus purpuratus.</title>
        <authorList>
            <person name="Murali S."/>
            <person name="Liu Y."/>
            <person name="Vee V."/>
            <person name="English A."/>
            <person name="Wang M."/>
            <person name="Skinner E."/>
            <person name="Han Y."/>
            <person name="Muzny D.M."/>
            <person name="Worley K.C."/>
            <person name="Gibbs R.A."/>
        </authorList>
    </citation>
    <scope>NUCLEOTIDE SEQUENCE</scope>
</reference>
<keyword evidence="2" id="KW-1133">Transmembrane helix</keyword>
<dbReference type="InParanoid" id="A0A7M7G174"/>
<reference evidence="3" key="2">
    <citation type="submission" date="2021-01" db="UniProtKB">
        <authorList>
            <consortium name="EnsemblMetazoa"/>
        </authorList>
    </citation>
    <scope>IDENTIFICATION</scope>
</reference>
<organism evidence="3 4">
    <name type="scientific">Strongylocentrotus purpuratus</name>
    <name type="common">Purple sea urchin</name>
    <dbReference type="NCBI Taxonomy" id="7668"/>
    <lineage>
        <taxon>Eukaryota</taxon>
        <taxon>Metazoa</taxon>
        <taxon>Echinodermata</taxon>
        <taxon>Eleutherozoa</taxon>
        <taxon>Echinozoa</taxon>
        <taxon>Echinoidea</taxon>
        <taxon>Euechinoidea</taxon>
        <taxon>Echinacea</taxon>
        <taxon>Camarodonta</taxon>
        <taxon>Echinidea</taxon>
        <taxon>Strongylocentrotidae</taxon>
        <taxon>Strongylocentrotus</taxon>
    </lineage>
</organism>
<dbReference type="OrthoDB" id="5818871at2759"/>
<dbReference type="OMA" id="IVCHFYL"/>
<feature type="region of interest" description="Disordered" evidence="1">
    <location>
        <begin position="300"/>
        <end position="344"/>
    </location>
</feature>
<dbReference type="PANTHER" id="PTHR38553">
    <property type="entry name" value="PROTEIN CBG19621"/>
    <property type="match status" value="1"/>
</dbReference>
<sequence length="370" mass="41798">MVTDSYTFLVGPTEPLSSVTEDALVVLTTPKHNHTQTVDVVLLGCLCNFDPLACVRNGILSLFVVVLGLLCLVRVARLVDIGRRYHQVAVFSLASVECLLITIHWLFMHYPAMELSVQLLKMAQLVIVCHFYLARSVRLLKREYLNRFLVLPVLVLFGAYFLVVTILGVIISKDQSISCQDPYWVMFSAVECVLVQMFMVCGIYITKKLNNVTMLRSQKRMQKRNIWSIIIAFELSSIATLIYDSFMLGSMDGRTRCSDVYNDNNVSYSVVYLLLMFFKIIVPILTLLVVFHPVDREEPEERLISSGSDSDGYSHHHRRLYSPGTSGHGFTPPPPPARSPTRRTQSFPRLPIITEEAEPHIINASLPISA</sequence>
<dbReference type="AlphaFoldDB" id="A0A7M7G174"/>
<protein>
    <submittedName>
        <fullName evidence="3">Uncharacterized protein</fullName>
    </submittedName>
</protein>
<evidence type="ECO:0000256" key="2">
    <source>
        <dbReference type="SAM" id="Phobius"/>
    </source>
</evidence>
<evidence type="ECO:0000313" key="4">
    <source>
        <dbReference type="Proteomes" id="UP000007110"/>
    </source>
</evidence>
<dbReference type="GeneID" id="756386"/>
<dbReference type="KEGG" id="spu:756386"/>
<dbReference type="Proteomes" id="UP000007110">
    <property type="component" value="Unassembled WGS sequence"/>
</dbReference>
<dbReference type="PANTHER" id="PTHR38553:SF1">
    <property type="entry name" value="G PROTEIN-COUPLED RECEPTOR"/>
    <property type="match status" value="1"/>
</dbReference>
<feature type="transmembrane region" description="Helical" evidence="2">
    <location>
        <begin position="266"/>
        <end position="291"/>
    </location>
</feature>
<evidence type="ECO:0000256" key="1">
    <source>
        <dbReference type="SAM" id="MobiDB-lite"/>
    </source>
</evidence>
<evidence type="ECO:0000313" key="3">
    <source>
        <dbReference type="EnsemblMetazoa" id="XP_001194806"/>
    </source>
</evidence>
<keyword evidence="4" id="KW-1185">Reference proteome</keyword>
<accession>A0A7M7G174</accession>